<evidence type="ECO:0000259" key="2">
    <source>
        <dbReference type="Pfam" id="PF14939"/>
    </source>
</evidence>
<protein>
    <recommendedName>
        <fullName evidence="2">DDB1- and CUL4-associated factor 15 WD40 repeat-containing domain-containing protein</fullName>
    </recommendedName>
</protein>
<dbReference type="InterPro" id="IPR038914">
    <property type="entry name" value="DCAF15"/>
</dbReference>
<reference evidence="3 4" key="1">
    <citation type="submission" date="2024-04" db="EMBL/GenBank/DDBJ databases">
        <authorList>
            <person name="Waldvogel A.-M."/>
            <person name="Schoenle A."/>
        </authorList>
    </citation>
    <scope>NUCLEOTIDE SEQUENCE [LARGE SCALE GENOMIC DNA]</scope>
</reference>
<feature type="compositionally biased region" description="Basic and acidic residues" evidence="1">
    <location>
        <begin position="325"/>
        <end position="345"/>
    </location>
</feature>
<dbReference type="InterPro" id="IPR032734">
    <property type="entry name" value="DCAF15_WD40"/>
</dbReference>
<dbReference type="EMBL" id="OZ035825">
    <property type="protein sequence ID" value="CAL1601879.1"/>
    <property type="molecule type" value="Genomic_DNA"/>
</dbReference>
<accession>A0AAV2LMW9</accession>
<sequence length="611" mass="68242">MAPSSKSEKDEAKTKAQRKNKDHLVKLLVRGQLCGQFPQRRFRKLPPRVCVPLKNIVSEEFLRAGHIFLGFTKCGRYVLSYTSDCGEDDFSFYTYHLFWWEFNLHSRLKQVHHVRLFAGEEIYSDLYLTVCEWPNDTSKIVIFGFNTRSSSSVLMNLMMGDENNRDIYITIASMPPHKPCSQCCPVPSATTIRTGAGDCLEHGYVLNSRYQVVYPFPTFQPAFQLKKDQVIFLNTSYSLVACGISLCSGNQDPSPQILYTKKLSSSNTTPAAASVPSVLQRTPDRRPSHSPCPQASPHTQSQAAARAREFAADLFRRAQASAPAGEEKLEVSDEKCAKDKKHLETRSPVPETQTHLPQASTSGNNLPTRMLPEPSSPLSPATPATNEAASVEPGYVNYSHLQYRLPQPGTSEQGTGQTRGGYEDDKVQLPFTVTDLKGRNLELVNGTYDGQCVSVEQLTLDFEYLINEVIRNDASWAPQFCSFSDYDVVILEVCPETNIVMINIGLLLLAFSNSDEEHCRPNTYHSNLRVSWDLHTGVCCTVGVGDLTEVKGQTSGSVWSSYRKTCVNTVMKWLIPETGSRYINRMTNEALHKGSSLQVLADSDRCTWIVL</sequence>
<keyword evidence="4" id="KW-1185">Reference proteome</keyword>
<dbReference type="Pfam" id="PF14939">
    <property type="entry name" value="DCAF15_WD40"/>
    <property type="match status" value="1"/>
</dbReference>
<feature type="compositionally biased region" description="Low complexity" evidence="1">
    <location>
        <begin position="371"/>
        <end position="385"/>
    </location>
</feature>
<feature type="region of interest" description="Disordered" evidence="1">
    <location>
        <begin position="265"/>
        <end position="307"/>
    </location>
</feature>
<evidence type="ECO:0000256" key="1">
    <source>
        <dbReference type="SAM" id="MobiDB-lite"/>
    </source>
</evidence>
<dbReference type="CDD" id="cd20913">
    <property type="entry name" value="DCAF15-CTD"/>
    <property type="match status" value="1"/>
</dbReference>
<dbReference type="PANTHER" id="PTHR28541">
    <property type="entry name" value="DDB1- AND CUL4-ASSOCIATED FACTOR 15"/>
    <property type="match status" value="1"/>
</dbReference>
<dbReference type="GO" id="GO:0080008">
    <property type="term" value="C:Cul4-RING E3 ubiquitin ligase complex"/>
    <property type="evidence" value="ECO:0007669"/>
    <property type="project" value="TreeGrafter"/>
</dbReference>
<gene>
    <name evidence="3" type="ORF">KC01_LOCUS29745</name>
</gene>
<dbReference type="GO" id="GO:0016567">
    <property type="term" value="P:protein ubiquitination"/>
    <property type="evidence" value="ECO:0007669"/>
    <property type="project" value="InterPro"/>
</dbReference>
<feature type="domain" description="DDB1- and CUL4-associated factor 15 WD40 repeat-containing" evidence="2">
    <location>
        <begin position="37"/>
        <end position="247"/>
    </location>
</feature>
<dbReference type="Proteomes" id="UP001497482">
    <property type="component" value="Chromosome 3"/>
</dbReference>
<dbReference type="CDD" id="cd20917">
    <property type="entry name" value="DCAF15-NTD"/>
    <property type="match status" value="1"/>
</dbReference>
<feature type="compositionally biased region" description="Polar residues" evidence="1">
    <location>
        <begin position="291"/>
        <end position="302"/>
    </location>
</feature>
<proteinExistence type="predicted"/>
<evidence type="ECO:0000313" key="3">
    <source>
        <dbReference type="EMBL" id="CAL1601879.1"/>
    </source>
</evidence>
<name>A0AAV2LMW9_KNICA</name>
<feature type="compositionally biased region" description="Polar residues" evidence="1">
    <location>
        <begin position="350"/>
        <end position="367"/>
    </location>
</feature>
<evidence type="ECO:0000313" key="4">
    <source>
        <dbReference type="Proteomes" id="UP001497482"/>
    </source>
</evidence>
<dbReference type="PANTHER" id="PTHR28541:SF1">
    <property type="entry name" value="DDB1- AND CUL4-ASSOCIATED FACTOR 15"/>
    <property type="match status" value="1"/>
</dbReference>
<dbReference type="InterPro" id="IPR047319">
    <property type="entry name" value="DCAF15_C"/>
</dbReference>
<organism evidence="3 4">
    <name type="scientific">Knipowitschia caucasica</name>
    <name type="common">Caucasian dwarf goby</name>
    <name type="synonym">Pomatoschistus caucasicus</name>
    <dbReference type="NCBI Taxonomy" id="637954"/>
    <lineage>
        <taxon>Eukaryota</taxon>
        <taxon>Metazoa</taxon>
        <taxon>Chordata</taxon>
        <taxon>Craniata</taxon>
        <taxon>Vertebrata</taxon>
        <taxon>Euteleostomi</taxon>
        <taxon>Actinopterygii</taxon>
        <taxon>Neopterygii</taxon>
        <taxon>Teleostei</taxon>
        <taxon>Neoteleostei</taxon>
        <taxon>Acanthomorphata</taxon>
        <taxon>Gobiaria</taxon>
        <taxon>Gobiiformes</taxon>
        <taxon>Gobioidei</taxon>
        <taxon>Gobiidae</taxon>
        <taxon>Gobiinae</taxon>
        <taxon>Knipowitschia</taxon>
    </lineage>
</organism>
<feature type="region of interest" description="Disordered" evidence="1">
    <location>
        <begin position="321"/>
        <end position="387"/>
    </location>
</feature>
<dbReference type="AlphaFoldDB" id="A0AAV2LMW9"/>